<keyword evidence="1" id="KW-0732">Signal</keyword>
<feature type="non-terminal residue" evidence="2">
    <location>
        <position position="89"/>
    </location>
</feature>
<evidence type="ECO:0000313" key="3">
    <source>
        <dbReference type="Proteomes" id="UP001469553"/>
    </source>
</evidence>
<sequence>LHLHQAALLLFQRFLTQTGDETALPSADENTDSGDGWLECCLQKIIIKSTAISGLHRGTDASTIAARRSWVRLSAWSLHVLPVHAWVLT</sequence>
<comment type="caution">
    <text evidence="2">The sequence shown here is derived from an EMBL/GenBank/DDBJ whole genome shotgun (WGS) entry which is preliminary data.</text>
</comment>
<organism evidence="2 3">
    <name type="scientific">Ameca splendens</name>
    <dbReference type="NCBI Taxonomy" id="208324"/>
    <lineage>
        <taxon>Eukaryota</taxon>
        <taxon>Metazoa</taxon>
        <taxon>Chordata</taxon>
        <taxon>Craniata</taxon>
        <taxon>Vertebrata</taxon>
        <taxon>Euteleostomi</taxon>
        <taxon>Actinopterygii</taxon>
        <taxon>Neopterygii</taxon>
        <taxon>Teleostei</taxon>
        <taxon>Neoteleostei</taxon>
        <taxon>Acanthomorphata</taxon>
        <taxon>Ovalentaria</taxon>
        <taxon>Atherinomorphae</taxon>
        <taxon>Cyprinodontiformes</taxon>
        <taxon>Goodeidae</taxon>
        <taxon>Ameca</taxon>
    </lineage>
</organism>
<feature type="signal peptide" evidence="1">
    <location>
        <begin position="1"/>
        <end position="18"/>
    </location>
</feature>
<evidence type="ECO:0000313" key="2">
    <source>
        <dbReference type="EMBL" id="MEQ2282852.1"/>
    </source>
</evidence>
<reference evidence="2 3" key="1">
    <citation type="submission" date="2021-06" db="EMBL/GenBank/DDBJ databases">
        <authorList>
            <person name="Palmer J.M."/>
        </authorList>
    </citation>
    <scope>NUCLEOTIDE SEQUENCE [LARGE SCALE GENOMIC DNA]</scope>
    <source>
        <strain evidence="2 3">AS_MEX2019</strain>
        <tissue evidence="2">Muscle</tissue>
    </source>
</reference>
<gene>
    <name evidence="2" type="ORF">AMECASPLE_005009</name>
</gene>
<dbReference type="Proteomes" id="UP001469553">
    <property type="component" value="Unassembled WGS sequence"/>
</dbReference>
<proteinExistence type="predicted"/>
<name>A0ABV0XN18_9TELE</name>
<accession>A0ABV0XN18</accession>
<feature type="chain" id="PRO_5045177911" evidence="1">
    <location>
        <begin position="19"/>
        <end position="89"/>
    </location>
</feature>
<protein>
    <submittedName>
        <fullName evidence="2">Uncharacterized protein</fullName>
    </submittedName>
</protein>
<keyword evidence="3" id="KW-1185">Reference proteome</keyword>
<dbReference type="EMBL" id="JAHRIP010009625">
    <property type="protein sequence ID" value="MEQ2282852.1"/>
    <property type="molecule type" value="Genomic_DNA"/>
</dbReference>
<feature type="non-terminal residue" evidence="2">
    <location>
        <position position="1"/>
    </location>
</feature>
<evidence type="ECO:0000256" key="1">
    <source>
        <dbReference type="SAM" id="SignalP"/>
    </source>
</evidence>